<evidence type="ECO:0008006" key="3">
    <source>
        <dbReference type="Google" id="ProtNLM"/>
    </source>
</evidence>
<sequence length="84" mass="10164">MRGAEDKMKMDDQMNIKIPKELKENFYFTCKQNRINSSALVRRWIEQFVTKENEAFHIDTFSQETRLDLARYMKTRLESSDDHN</sequence>
<evidence type="ECO:0000313" key="1">
    <source>
        <dbReference type="EMBL" id="GIN94219.1"/>
    </source>
</evidence>
<dbReference type="InterPro" id="IPR013321">
    <property type="entry name" value="Arc_rbn_hlx_hlx"/>
</dbReference>
<proteinExistence type="predicted"/>
<gene>
    <name evidence="1" type="ORF">J6TS1_00890</name>
</gene>
<evidence type="ECO:0000313" key="2">
    <source>
        <dbReference type="Proteomes" id="UP000680670"/>
    </source>
</evidence>
<protein>
    <recommendedName>
        <fullName evidence="3">CopG family transcriptional regulator</fullName>
    </recommendedName>
</protein>
<dbReference type="EMBL" id="BORJ01000001">
    <property type="protein sequence ID" value="GIN94219.1"/>
    <property type="molecule type" value="Genomic_DNA"/>
</dbReference>
<accession>A0ABQ4KQ99</accession>
<dbReference type="Gene3D" id="1.10.1220.10">
    <property type="entry name" value="Met repressor-like"/>
    <property type="match status" value="1"/>
</dbReference>
<dbReference type="Proteomes" id="UP000680670">
    <property type="component" value="Unassembled WGS sequence"/>
</dbReference>
<organism evidence="1 2">
    <name type="scientific">Siminovitchia terrae</name>
    <name type="common">Bacillus terrae</name>
    <dbReference type="NCBI Taxonomy" id="1914933"/>
    <lineage>
        <taxon>Bacteria</taxon>
        <taxon>Bacillati</taxon>
        <taxon>Bacillota</taxon>
        <taxon>Bacilli</taxon>
        <taxon>Bacillales</taxon>
        <taxon>Bacillaceae</taxon>
        <taxon>Siminovitchia</taxon>
    </lineage>
</organism>
<keyword evidence="2" id="KW-1185">Reference proteome</keyword>
<name>A0ABQ4KQ99_SIMTE</name>
<comment type="caution">
    <text evidence="1">The sequence shown here is derived from an EMBL/GenBank/DDBJ whole genome shotgun (WGS) entry which is preliminary data.</text>
</comment>
<reference evidence="1 2" key="1">
    <citation type="submission" date="2021-03" db="EMBL/GenBank/DDBJ databases">
        <title>Antimicrobial resistance genes in bacteria isolated from Japanese honey, and their potential for conferring macrolide and lincosamide resistance in the American foulbrood pathogen Paenibacillus larvae.</title>
        <authorList>
            <person name="Okamoto M."/>
            <person name="Kumagai M."/>
            <person name="Kanamori H."/>
            <person name="Takamatsu D."/>
        </authorList>
    </citation>
    <scope>NUCLEOTIDE SEQUENCE [LARGE SCALE GENOMIC DNA]</scope>
    <source>
        <strain evidence="1 2">J6TS1</strain>
    </source>
</reference>